<dbReference type="EMBL" id="FNLO01000009">
    <property type="protein sequence ID" value="SDV49684.1"/>
    <property type="molecule type" value="Genomic_DNA"/>
</dbReference>
<evidence type="ECO:0000256" key="15">
    <source>
        <dbReference type="ARBA" id="ARBA00032605"/>
    </source>
</evidence>
<comment type="subcellular location">
    <subcellularLocation>
        <location evidence="2 19">Cell membrane</location>
        <topology evidence="2 19">Multi-pass membrane protein</topology>
    </subcellularLocation>
</comment>
<evidence type="ECO:0000256" key="1">
    <source>
        <dbReference type="ARBA" id="ARBA00001946"/>
    </source>
</evidence>
<comment type="catalytic activity">
    <reaction evidence="18 19">
        <text>alpha-ribazole 5'-phosphate + adenosylcob(III)inamide-GDP = adenosylcob(III)alamin 5'-phosphate + GMP + H(+)</text>
        <dbReference type="Rhea" id="RHEA:23560"/>
        <dbReference type="ChEBI" id="CHEBI:15378"/>
        <dbReference type="ChEBI" id="CHEBI:57918"/>
        <dbReference type="ChEBI" id="CHEBI:58115"/>
        <dbReference type="ChEBI" id="CHEBI:60487"/>
        <dbReference type="ChEBI" id="CHEBI:60493"/>
        <dbReference type="EC" id="2.7.8.26"/>
    </reaction>
</comment>
<comment type="cofactor">
    <cofactor evidence="1 19">
        <name>Mg(2+)</name>
        <dbReference type="ChEBI" id="CHEBI:18420"/>
    </cofactor>
</comment>
<keyword evidence="8 19" id="KW-0169">Cobalamin biosynthesis</keyword>
<evidence type="ECO:0000313" key="20">
    <source>
        <dbReference type="EMBL" id="SDV49684.1"/>
    </source>
</evidence>
<evidence type="ECO:0000256" key="13">
    <source>
        <dbReference type="ARBA" id="ARBA00023136"/>
    </source>
</evidence>
<protein>
    <recommendedName>
        <fullName evidence="6 19">Adenosylcobinamide-GDP ribazoletransferase</fullName>
        <ecNumber evidence="5 19">2.7.8.26</ecNumber>
    </recommendedName>
    <alternativeName>
        <fullName evidence="16 19">Cobalamin synthase</fullName>
    </alternativeName>
    <alternativeName>
        <fullName evidence="15 19">Cobalamin-5'-phosphate synthase</fullName>
    </alternativeName>
</protein>
<evidence type="ECO:0000256" key="4">
    <source>
        <dbReference type="ARBA" id="ARBA00010561"/>
    </source>
</evidence>
<keyword evidence="10 19" id="KW-0812">Transmembrane</keyword>
<keyword evidence="9 19" id="KW-0808">Transferase</keyword>
<evidence type="ECO:0000256" key="9">
    <source>
        <dbReference type="ARBA" id="ARBA00022679"/>
    </source>
</evidence>
<evidence type="ECO:0000256" key="8">
    <source>
        <dbReference type="ARBA" id="ARBA00022573"/>
    </source>
</evidence>
<dbReference type="AlphaFoldDB" id="A0A1H2PRX9"/>
<dbReference type="Proteomes" id="UP000243719">
    <property type="component" value="Unassembled WGS sequence"/>
</dbReference>
<comment type="function">
    <text evidence="14 19">Joins adenosylcobinamide-GDP and alpha-ribazole to generate adenosylcobalamin (Ado-cobalamin). Also synthesizes adenosylcobalamin 5'-phosphate from adenosylcobinamide-GDP and alpha-ribazole 5'-phosphate.</text>
</comment>
<dbReference type="InterPro" id="IPR003805">
    <property type="entry name" value="CobS"/>
</dbReference>
<dbReference type="STRING" id="1770053.SAMN05216551_10949"/>
<keyword evidence="11 19" id="KW-0460">Magnesium</keyword>
<dbReference type="PANTHER" id="PTHR34148:SF1">
    <property type="entry name" value="ADENOSYLCOBINAMIDE-GDP RIBAZOLETRANSFERASE"/>
    <property type="match status" value="1"/>
</dbReference>
<evidence type="ECO:0000256" key="16">
    <source>
        <dbReference type="ARBA" id="ARBA00032853"/>
    </source>
</evidence>
<comment type="catalytic activity">
    <reaction evidence="17 19">
        <text>alpha-ribazole + adenosylcob(III)inamide-GDP = adenosylcob(III)alamin + GMP + H(+)</text>
        <dbReference type="Rhea" id="RHEA:16049"/>
        <dbReference type="ChEBI" id="CHEBI:10329"/>
        <dbReference type="ChEBI" id="CHEBI:15378"/>
        <dbReference type="ChEBI" id="CHEBI:18408"/>
        <dbReference type="ChEBI" id="CHEBI:58115"/>
        <dbReference type="ChEBI" id="CHEBI:60487"/>
        <dbReference type="EC" id="2.7.8.26"/>
    </reaction>
</comment>
<feature type="transmembrane region" description="Helical" evidence="19">
    <location>
        <begin position="148"/>
        <end position="171"/>
    </location>
</feature>
<gene>
    <name evidence="19" type="primary">cobS</name>
    <name evidence="20" type="ORF">SAMN05216551_10949</name>
</gene>
<dbReference type="HAMAP" id="MF_00719">
    <property type="entry name" value="CobS"/>
    <property type="match status" value="1"/>
</dbReference>
<evidence type="ECO:0000256" key="19">
    <source>
        <dbReference type="HAMAP-Rule" id="MF_00719"/>
    </source>
</evidence>
<keyword evidence="13 19" id="KW-0472">Membrane</keyword>
<dbReference type="UniPathway" id="UPA00148">
    <property type="reaction ID" value="UER00238"/>
</dbReference>
<reference evidence="21" key="1">
    <citation type="submission" date="2016-09" db="EMBL/GenBank/DDBJ databases">
        <authorList>
            <person name="Varghese N."/>
            <person name="Submissions S."/>
        </authorList>
    </citation>
    <scope>NUCLEOTIDE SEQUENCE [LARGE SCALE GENOMIC DNA]</scope>
    <source>
        <strain evidence="21">JS23</strain>
    </source>
</reference>
<dbReference type="GO" id="GO:0005886">
    <property type="term" value="C:plasma membrane"/>
    <property type="evidence" value="ECO:0007669"/>
    <property type="project" value="UniProtKB-SubCell"/>
</dbReference>
<name>A0A1H2PRX9_9BURK</name>
<evidence type="ECO:0000256" key="11">
    <source>
        <dbReference type="ARBA" id="ARBA00022842"/>
    </source>
</evidence>
<dbReference type="EC" id="2.7.8.26" evidence="5 19"/>
<keyword evidence="21" id="KW-1185">Reference proteome</keyword>
<keyword evidence="7 19" id="KW-1003">Cell membrane</keyword>
<feature type="transmembrane region" description="Helical" evidence="19">
    <location>
        <begin position="211"/>
        <end position="229"/>
    </location>
</feature>
<dbReference type="PANTHER" id="PTHR34148">
    <property type="entry name" value="ADENOSYLCOBINAMIDE-GDP RIBAZOLETRANSFERASE"/>
    <property type="match status" value="1"/>
</dbReference>
<dbReference type="GO" id="GO:0009236">
    <property type="term" value="P:cobalamin biosynthetic process"/>
    <property type="evidence" value="ECO:0007669"/>
    <property type="project" value="UniProtKB-UniRule"/>
</dbReference>
<feature type="transmembrane region" description="Helical" evidence="19">
    <location>
        <begin position="53"/>
        <end position="72"/>
    </location>
</feature>
<accession>A0A1H2PRX9</accession>
<evidence type="ECO:0000256" key="5">
    <source>
        <dbReference type="ARBA" id="ARBA00013200"/>
    </source>
</evidence>
<feature type="transmembrane region" description="Helical" evidence="19">
    <location>
        <begin position="122"/>
        <end position="142"/>
    </location>
</feature>
<evidence type="ECO:0000256" key="17">
    <source>
        <dbReference type="ARBA" id="ARBA00048623"/>
    </source>
</evidence>
<evidence type="ECO:0000256" key="18">
    <source>
        <dbReference type="ARBA" id="ARBA00049504"/>
    </source>
</evidence>
<organism evidence="20 21">
    <name type="scientific">Chitinasiproducens palmae</name>
    <dbReference type="NCBI Taxonomy" id="1770053"/>
    <lineage>
        <taxon>Bacteria</taxon>
        <taxon>Pseudomonadati</taxon>
        <taxon>Pseudomonadota</taxon>
        <taxon>Betaproteobacteria</taxon>
        <taxon>Burkholderiales</taxon>
        <taxon>Burkholderiaceae</taxon>
        <taxon>Chitinasiproducens</taxon>
    </lineage>
</organism>
<dbReference type="GO" id="GO:0051073">
    <property type="term" value="F:adenosylcobinamide-GDP ribazoletransferase activity"/>
    <property type="evidence" value="ECO:0007669"/>
    <property type="project" value="UniProtKB-UniRule"/>
</dbReference>
<comment type="pathway">
    <text evidence="3 19">Cofactor biosynthesis; adenosylcobalamin biosynthesis; adenosylcobalamin from cob(II)yrinate a,c-diamide: step 7/7.</text>
</comment>
<evidence type="ECO:0000256" key="14">
    <source>
        <dbReference type="ARBA" id="ARBA00025228"/>
    </source>
</evidence>
<evidence type="ECO:0000256" key="2">
    <source>
        <dbReference type="ARBA" id="ARBA00004651"/>
    </source>
</evidence>
<dbReference type="NCBIfam" id="NF001277">
    <property type="entry name" value="PRK00235.1-3"/>
    <property type="match status" value="1"/>
</dbReference>
<keyword evidence="12 19" id="KW-1133">Transmembrane helix</keyword>
<evidence type="ECO:0000256" key="3">
    <source>
        <dbReference type="ARBA" id="ARBA00004663"/>
    </source>
</evidence>
<dbReference type="Pfam" id="PF02654">
    <property type="entry name" value="CobS"/>
    <property type="match status" value="1"/>
</dbReference>
<evidence type="ECO:0000256" key="10">
    <source>
        <dbReference type="ARBA" id="ARBA00022692"/>
    </source>
</evidence>
<proteinExistence type="inferred from homology"/>
<evidence type="ECO:0000313" key="21">
    <source>
        <dbReference type="Proteomes" id="UP000243719"/>
    </source>
</evidence>
<evidence type="ECO:0000256" key="6">
    <source>
        <dbReference type="ARBA" id="ARBA00015850"/>
    </source>
</evidence>
<feature type="transmembrane region" description="Helical" evidence="19">
    <location>
        <begin position="183"/>
        <end position="205"/>
    </location>
</feature>
<comment type="similarity">
    <text evidence="4 19">Belongs to the CobS family.</text>
</comment>
<evidence type="ECO:0000256" key="12">
    <source>
        <dbReference type="ARBA" id="ARBA00022989"/>
    </source>
</evidence>
<evidence type="ECO:0000256" key="7">
    <source>
        <dbReference type="ARBA" id="ARBA00022475"/>
    </source>
</evidence>
<dbReference type="GO" id="GO:0008818">
    <property type="term" value="F:cobalamin 5'-phosphate synthase activity"/>
    <property type="evidence" value="ECO:0007669"/>
    <property type="project" value="UniProtKB-UniRule"/>
</dbReference>
<sequence>MRVMRVMWAMRARWVTEWRHLIAAFAYFTRVPMPAIGSDAPALAAAGRYFPLVGLFVGGCGALVLLLAACLWPPTIAAGLALATTALLTGALHEDGLADCCDGLGGAFSRDDVLRIMRDSRIGAFGAIGLVLALGLRWQAIAALPTPLAAWVVLVAHPASRSAAISLVWALPYARESGKAQAITAGFGTVARSVAVLTGLPWLFWLDWRCGVAMLLTLLALRAALLRWFKRRIGGYTGDCLGLAQQLAELSIYLVALAWYAR</sequence>